<evidence type="ECO:0000256" key="5">
    <source>
        <dbReference type="ARBA" id="ARBA00022525"/>
    </source>
</evidence>
<reference evidence="10" key="2">
    <citation type="submission" date="2025-09" db="UniProtKB">
        <authorList>
            <consortium name="Ensembl"/>
        </authorList>
    </citation>
    <scope>IDENTIFICATION</scope>
</reference>
<dbReference type="InterPro" id="IPR013783">
    <property type="entry name" value="Ig-like_fold"/>
</dbReference>
<dbReference type="GO" id="GO:0042612">
    <property type="term" value="C:MHC class I protein complex"/>
    <property type="evidence" value="ECO:0007669"/>
    <property type="project" value="UniProtKB-KW"/>
</dbReference>
<accession>A0A8D2JC13</accession>
<dbReference type="SMART" id="SM00407">
    <property type="entry name" value="IGc1"/>
    <property type="match status" value="1"/>
</dbReference>
<evidence type="ECO:0000256" key="6">
    <source>
        <dbReference type="ARBA" id="ARBA00022859"/>
    </source>
</evidence>
<evidence type="ECO:0000256" key="7">
    <source>
        <dbReference type="ARBA" id="ARBA00023319"/>
    </source>
</evidence>
<dbReference type="AlphaFoldDB" id="A0A8D2JC13"/>
<dbReference type="PROSITE" id="PS00290">
    <property type="entry name" value="IG_MHC"/>
    <property type="match status" value="1"/>
</dbReference>
<evidence type="ECO:0000259" key="9">
    <source>
        <dbReference type="PROSITE" id="PS50835"/>
    </source>
</evidence>
<dbReference type="GO" id="GO:0005576">
    <property type="term" value="C:extracellular region"/>
    <property type="evidence" value="ECO:0007669"/>
    <property type="project" value="UniProtKB-SubCell"/>
</dbReference>
<dbReference type="Ensembl" id="ENSVKKT00000010504.1">
    <property type="protein sequence ID" value="ENSVKKP00000010252.1"/>
    <property type="gene ID" value="ENSVKKG00000007213.1"/>
</dbReference>
<keyword evidence="4" id="KW-0490">MHC I</keyword>
<reference evidence="10" key="1">
    <citation type="submission" date="2025-08" db="UniProtKB">
        <authorList>
            <consortium name="Ensembl"/>
        </authorList>
    </citation>
    <scope>IDENTIFICATION</scope>
</reference>
<evidence type="ECO:0000256" key="2">
    <source>
        <dbReference type="ARBA" id="ARBA00009564"/>
    </source>
</evidence>
<dbReference type="GO" id="GO:0010038">
    <property type="term" value="P:response to metal ion"/>
    <property type="evidence" value="ECO:0007669"/>
    <property type="project" value="UniProtKB-ARBA"/>
</dbReference>
<evidence type="ECO:0000256" key="4">
    <source>
        <dbReference type="ARBA" id="ARBA00022451"/>
    </source>
</evidence>
<proteinExistence type="inferred from homology"/>
<feature type="domain" description="Ig-like" evidence="9">
    <location>
        <begin position="24"/>
        <end position="113"/>
    </location>
</feature>
<keyword evidence="7" id="KW-0393">Immunoglobulin domain</keyword>
<evidence type="ECO:0000313" key="11">
    <source>
        <dbReference type="Proteomes" id="UP000694545"/>
    </source>
</evidence>
<keyword evidence="6" id="KW-0391">Immunity</keyword>
<dbReference type="InterPro" id="IPR007110">
    <property type="entry name" value="Ig-like_dom"/>
</dbReference>
<protein>
    <recommendedName>
        <fullName evidence="3">Beta-2-microglobulin</fullName>
    </recommendedName>
</protein>
<dbReference type="OMA" id="WCVVLVW"/>
<keyword evidence="11" id="KW-1185">Reference proteome</keyword>
<organism evidence="10 11">
    <name type="scientific">Varanus komodoensis</name>
    <name type="common">Komodo dragon</name>
    <dbReference type="NCBI Taxonomy" id="61221"/>
    <lineage>
        <taxon>Eukaryota</taxon>
        <taxon>Metazoa</taxon>
        <taxon>Chordata</taxon>
        <taxon>Craniata</taxon>
        <taxon>Vertebrata</taxon>
        <taxon>Euteleostomi</taxon>
        <taxon>Lepidosauria</taxon>
        <taxon>Squamata</taxon>
        <taxon>Bifurcata</taxon>
        <taxon>Unidentata</taxon>
        <taxon>Episquamata</taxon>
        <taxon>Toxicofera</taxon>
        <taxon>Anguimorpha</taxon>
        <taxon>Paleoanguimorpha</taxon>
        <taxon>Varanoidea</taxon>
        <taxon>Varanidae</taxon>
        <taxon>Varanus</taxon>
    </lineage>
</organism>
<evidence type="ECO:0000313" key="10">
    <source>
        <dbReference type="Ensembl" id="ENSVKKP00000010252.1"/>
    </source>
</evidence>
<evidence type="ECO:0000256" key="3">
    <source>
        <dbReference type="ARBA" id="ARBA00018767"/>
    </source>
</evidence>
<comment type="similarity">
    <text evidence="2">Belongs to the beta-2-microglobulin family.</text>
</comment>
<dbReference type="PANTHER" id="PTHR19944:SF62">
    <property type="entry name" value="BETA-2-MICROGLOBULIN"/>
    <property type="match status" value="1"/>
</dbReference>
<keyword evidence="5" id="KW-0964">Secreted</keyword>
<name>A0A8D2JC13_VARKO</name>
<evidence type="ECO:0000256" key="8">
    <source>
        <dbReference type="SAM" id="SignalP"/>
    </source>
</evidence>
<dbReference type="PROSITE" id="PS50835">
    <property type="entry name" value="IG_LIKE"/>
    <property type="match status" value="1"/>
</dbReference>
<dbReference type="Gene3D" id="2.60.40.10">
    <property type="entry name" value="Immunoglobulins"/>
    <property type="match status" value="1"/>
</dbReference>
<dbReference type="InterPro" id="IPR003006">
    <property type="entry name" value="Ig/MHC_CS"/>
</dbReference>
<feature type="chain" id="PRO_5034797714" description="Beta-2-microglobulin" evidence="8">
    <location>
        <begin position="21"/>
        <end position="131"/>
    </location>
</feature>
<dbReference type="Pfam" id="PF07654">
    <property type="entry name" value="C1-set"/>
    <property type="match status" value="1"/>
</dbReference>
<gene>
    <name evidence="10" type="primary">B2M</name>
</gene>
<dbReference type="Proteomes" id="UP000694545">
    <property type="component" value="Unplaced"/>
</dbReference>
<comment type="subcellular location">
    <subcellularLocation>
        <location evidence="1">Secreted</location>
    </subcellularLocation>
</comment>
<dbReference type="InterPro" id="IPR050160">
    <property type="entry name" value="MHC/Immunoglobulin"/>
</dbReference>
<dbReference type="InterPro" id="IPR036179">
    <property type="entry name" value="Ig-like_dom_sf"/>
</dbReference>
<sequence>MAKGLLLCATFLMCVSVLLAVQKPPTVQVYSRYPVEIGKSNILNCYVEGFHPPKINITLLKNEDPLSTKQTDLSFKEDWTFQLLTYAEVFPNGKDRYSCKVEHATLENPKIVQWGLAFPAFINAFLQFFYL</sequence>
<dbReference type="SUPFAM" id="SSF48726">
    <property type="entry name" value="Immunoglobulin"/>
    <property type="match status" value="1"/>
</dbReference>
<dbReference type="GO" id="GO:0002474">
    <property type="term" value="P:antigen processing and presentation of peptide antigen via MHC class I"/>
    <property type="evidence" value="ECO:0007669"/>
    <property type="project" value="UniProtKB-KW"/>
</dbReference>
<dbReference type="PANTHER" id="PTHR19944">
    <property type="entry name" value="MHC CLASS II-RELATED"/>
    <property type="match status" value="1"/>
</dbReference>
<dbReference type="InterPro" id="IPR003597">
    <property type="entry name" value="Ig_C1-set"/>
</dbReference>
<evidence type="ECO:0000256" key="1">
    <source>
        <dbReference type="ARBA" id="ARBA00004613"/>
    </source>
</evidence>
<dbReference type="FunFam" id="2.60.40.10:FF:001005">
    <property type="entry name" value="Beta-2-microglobulin"/>
    <property type="match status" value="1"/>
</dbReference>
<keyword evidence="8" id="KW-0732">Signal</keyword>
<feature type="signal peptide" evidence="8">
    <location>
        <begin position="1"/>
        <end position="20"/>
    </location>
</feature>